<dbReference type="NCBIfam" id="TIGR02604">
    <property type="entry name" value="Piru_Ver_Nterm"/>
    <property type="match status" value="1"/>
</dbReference>
<evidence type="ECO:0000313" key="6">
    <source>
        <dbReference type="EMBL" id="QDU46936.1"/>
    </source>
</evidence>
<dbReference type="Pfam" id="PF23500">
    <property type="entry name" value="DUF7133"/>
    <property type="match status" value="1"/>
</dbReference>
<reference evidence="6 7" key="1">
    <citation type="submission" date="2019-02" db="EMBL/GenBank/DDBJ databases">
        <title>Deep-cultivation of Planctomycetes and their phenomic and genomic characterization uncovers novel biology.</title>
        <authorList>
            <person name="Wiegand S."/>
            <person name="Jogler M."/>
            <person name="Boedeker C."/>
            <person name="Pinto D."/>
            <person name="Vollmers J."/>
            <person name="Rivas-Marin E."/>
            <person name="Kohn T."/>
            <person name="Peeters S.H."/>
            <person name="Heuer A."/>
            <person name="Rast P."/>
            <person name="Oberbeckmann S."/>
            <person name="Bunk B."/>
            <person name="Jeske O."/>
            <person name="Meyerdierks A."/>
            <person name="Storesund J.E."/>
            <person name="Kallscheuer N."/>
            <person name="Luecker S."/>
            <person name="Lage O.M."/>
            <person name="Pohl T."/>
            <person name="Merkel B.J."/>
            <person name="Hornburger P."/>
            <person name="Mueller R.-W."/>
            <person name="Bruemmer F."/>
            <person name="Labrenz M."/>
            <person name="Spormann A.M."/>
            <person name="Op den Camp H."/>
            <person name="Overmann J."/>
            <person name="Amann R."/>
            <person name="Jetten M.S.M."/>
            <person name="Mascher T."/>
            <person name="Medema M.H."/>
            <person name="Devos D.P."/>
            <person name="Kaster A.-K."/>
            <person name="Ovreas L."/>
            <person name="Rohde M."/>
            <person name="Galperin M.Y."/>
            <person name="Jogler C."/>
        </authorList>
    </citation>
    <scope>NUCLEOTIDE SEQUENCE [LARGE SCALE GENOMIC DNA]</scope>
    <source>
        <strain evidence="6 7">Mal52</strain>
    </source>
</reference>
<dbReference type="PANTHER" id="PTHR33546">
    <property type="entry name" value="LARGE, MULTIFUNCTIONAL SECRETED PROTEIN-RELATED"/>
    <property type="match status" value="1"/>
</dbReference>
<dbReference type="InterPro" id="IPR016024">
    <property type="entry name" value="ARM-type_fold"/>
</dbReference>
<evidence type="ECO:0000313" key="7">
    <source>
        <dbReference type="Proteomes" id="UP000319383"/>
    </source>
</evidence>
<dbReference type="InterPro" id="IPR009056">
    <property type="entry name" value="Cyt_c-like_dom"/>
</dbReference>
<dbReference type="GO" id="GO:0020037">
    <property type="term" value="F:heme binding"/>
    <property type="evidence" value="ECO:0007669"/>
    <property type="project" value="InterPro"/>
</dbReference>
<dbReference type="SUPFAM" id="SSF48371">
    <property type="entry name" value="ARM repeat"/>
    <property type="match status" value="1"/>
</dbReference>
<evidence type="ECO:0000256" key="3">
    <source>
        <dbReference type="ARBA" id="ARBA00023004"/>
    </source>
</evidence>
<keyword evidence="2 4" id="KW-0479">Metal-binding</keyword>
<keyword evidence="3 4" id="KW-0408">Iron</keyword>
<organism evidence="6 7">
    <name type="scientific">Symmachiella dynata</name>
    <dbReference type="NCBI Taxonomy" id="2527995"/>
    <lineage>
        <taxon>Bacteria</taxon>
        <taxon>Pseudomonadati</taxon>
        <taxon>Planctomycetota</taxon>
        <taxon>Planctomycetia</taxon>
        <taxon>Planctomycetales</taxon>
        <taxon>Planctomycetaceae</taxon>
        <taxon>Symmachiella</taxon>
    </lineage>
</organism>
<dbReference type="InterPro" id="IPR013428">
    <property type="entry name" value="Membrane-bound_put_N"/>
</dbReference>
<dbReference type="RefSeq" id="WP_197534470.1">
    <property type="nucleotide sequence ID" value="NZ_CP036276.1"/>
</dbReference>
<dbReference type="SUPFAM" id="SSF46626">
    <property type="entry name" value="Cytochrome c"/>
    <property type="match status" value="1"/>
</dbReference>
<dbReference type="InterPro" id="IPR011989">
    <property type="entry name" value="ARM-like"/>
</dbReference>
<sequence length="1011" mass="111207">MLEMNRGVGCLTLLLGLVIYAPAASGQGYSPADAAGKMTVSDGLEIQVFASEPEIRQPIFVKCDDRGRLWTIQYLQYPNPAGLKRVKVDRWSRTVYDRVPKPPPHGPRGADKITILEDTDGDGRADKTRDFVDGLNLCTGVAFGQGGVFVLQVPYLLFYPDKNRDDVPDADPEVLLTGFGMEDAQSLANHLTFGPDGWLYGLNGSTTTCNIRGIEFQQGVWRYHPVTKEFELFAEGGGNLYGLTFDADGNLFYSSNGGLFWHAVQGGYYQKSFGKHGPLHNLYTYGYFAHTKNSGVTGTPTTGGTIYLGDTFPDRFRGAFLCGNFLGHSASWWKVTPRQTTVAAEHGGLLFDSHDTWFGPTDLTLGPDGAMYFADFHDQRTAHPDPDANWDRSNGRIYKLQATDAKPTPPINLAELSSNELVDLLSHPNGWYGQRARVLLAERRDASTWPRLREIALTQENGRYALQGLWALHVSGGLDDEFAAQLLAHPYEYVRAWTVRLLGDGKSVSEPMAKLLIALAETEPSPIVRSQLACTAKRLPTATTLPIVQAILIRNLDNDDLRIPLLLWWAVESKAVADADQVLEQFAHADAWNVAANQPILRNLIRRYAAEGTPAGYDAALRILQNTPSKHLAEAHKALGQGLSERAGGLGGIGHGGLYAQFAAGGNDAAERARRTFAEPSPELKQYILGIWQKNQQDREALTLALRAGVEEAHQYLLDTTMQAAADDPQLLSLLSQLQEFGREDCETVVIQRLASDQPDEVRAAAIKVLNRFGSAEFIDALFAQYATLPAPLQTQVRDVLLARHESARRLLALVEDGTISPESLPVDQLRRIALYEDEELDAIVRKHWGNIQPGTAEEKLAQMRRFNNDLRAAPGNPASGAELFKKHCATCHTLFNEGGKIGPDLTKANRNDLAALLANIVDPSAVIRKEYLSYVLETTSGQVMTGILAEQDAGSITLVDAKDNRTKVPRNQIEALHESATSLMPENLLQQLSPQQRRDLFAYLQGNAKP</sequence>
<dbReference type="Gene3D" id="2.120.10.30">
    <property type="entry name" value="TolB, C-terminal domain"/>
    <property type="match status" value="1"/>
</dbReference>
<dbReference type="InterPro" id="IPR011041">
    <property type="entry name" value="Quinoprot_gluc/sorb_DH_b-prop"/>
</dbReference>
<gene>
    <name evidence="6" type="ORF">Mal52_54640</name>
</gene>
<evidence type="ECO:0000256" key="1">
    <source>
        <dbReference type="ARBA" id="ARBA00022617"/>
    </source>
</evidence>
<evidence type="ECO:0000256" key="4">
    <source>
        <dbReference type="PROSITE-ProRule" id="PRU00433"/>
    </source>
</evidence>
<dbReference type="KEGG" id="sdyn:Mal52_54640"/>
<evidence type="ECO:0000259" key="5">
    <source>
        <dbReference type="PROSITE" id="PS51007"/>
    </source>
</evidence>
<accession>A0A517ZWW2</accession>
<dbReference type="EMBL" id="CP036276">
    <property type="protein sequence ID" value="QDU46936.1"/>
    <property type="molecule type" value="Genomic_DNA"/>
</dbReference>
<dbReference type="AlphaFoldDB" id="A0A517ZWW2"/>
<dbReference type="SUPFAM" id="SSF50952">
    <property type="entry name" value="Soluble quinoprotein glucose dehydrogenase"/>
    <property type="match status" value="1"/>
</dbReference>
<dbReference type="Gene3D" id="1.10.760.10">
    <property type="entry name" value="Cytochrome c-like domain"/>
    <property type="match status" value="1"/>
</dbReference>
<keyword evidence="1 4" id="KW-0349">Heme</keyword>
<dbReference type="InterPro" id="IPR011042">
    <property type="entry name" value="6-blade_b-propeller_TolB-like"/>
</dbReference>
<protein>
    <submittedName>
        <fullName evidence="6">Cytochrome c</fullName>
    </submittedName>
</protein>
<dbReference type="NCBIfam" id="TIGR02603">
    <property type="entry name" value="CxxCH_TIGR02603"/>
    <property type="match status" value="1"/>
</dbReference>
<dbReference type="InterPro" id="IPR036909">
    <property type="entry name" value="Cyt_c-like_dom_sf"/>
</dbReference>
<dbReference type="InterPro" id="IPR013427">
    <property type="entry name" value="Haem-bd_dom_put"/>
</dbReference>
<dbReference type="InterPro" id="IPR055557">
    <property type="entry name" value="DUF7133"/>
</dbReference>
<dbReference type="Gene3D" id="1.25.10.10">
    <property type="entry name" value="Leucine-rich Repeat Variant"/>
    <property type="match status" value="1"/>
</dbReference>
<name>A0A517ZWW2_9PLAN</name>
<evidence type="ECO:0000256" key="2">
    <source>
        <dbReference type="ARBA" id="ARBA00022723"/>
    </source>
</evidence>
<dbReference type="GO" id="GO:0009055">
    <property type="term" value="F:electron transfer activity"/>
    <property type="evidence" value="ECO:0007669"/>
    <property type="project" value="InterPro"/>
</dbReference>
<dbReference type="GO" id="GO:0046872">
    <property type="term" value="F:metal ion binding"/>
    <property type="evidence" value="ECO:0007669"/>
    <property type="project" value="UniProtKB-KW"/>
</dbReference>
<dbReference type="Pfam" id="PF13442">
    <property type="entry name" value="Cytochrome_CBB3"/>
    <property type="match status" value="1"/>
</dbReference>
<feature type="domain" description="Cytochrome c" evidence="5">
    <location>
        <begin position="876"/>
        <end position="1009"/>
    </location>
</feature>
<dbReference type="PROSITE" id="PS51007">
    <property type="entry name" value="CYTC"/>
    <property type="match status" value="1"/>
</dbReference>
<keyword evidence="7" id="KW-1185">Reference proteome</keyword>
<dbReference type="PANTHER" id="PTHR33546:SF1">
    <property type="entry name" value="LARGE, MULTIFUNCTIONAL SECRETED PROTEIN"/>
    <property type="match status" value="1"/>
</dbReference>
<dbReference type="Proteomes" id="UP000319383">
    <property type="component" value="Chromosome"/>
</dbReference>
<proteinExistence type="predicted"/>